<sequence>MAKIKMMKTNLRGSWLPPDNGTSSLPHTNQGDRSTTRAELHSQLDCCLLHMFIGRPFILAHRHNQVRDASSQSGGANEAALAQSTAQWDFLVQDCVAAAERAISICHELQIGRIGLAKASYTEYSSCRASLLVLIAHSICYRTNDFSETLRRGLDAIREMASVGDSARSEVSLIEMLESALHRLREFDSMAGTPAIPTMVYPEEEGYAGFVDWYTKAGACADSENELAPSGSRNAQASGVRSHALDPGLDKGTPDQSTSSLSNNALADVYPFDFDLLQMDADPAFFTSGITGIGEPEKGIFESLFWMPR</sequence>
<feature type="region of interest" description="Disordered" evidence="1">
    <location>
        <begin position="225"/>
        <end position="260"/>
    </location>
</feature>
<evidence type="ECO:0000313" key="2">
    <source>
        <dbReference type="EMBL" id="KAF3010073.1"/>
    </source>
</evidence>
<feature type="compositionally biased region" description="Polar residues" evidence="1">
    <location>
        <begin position="20"/>
        <end position="33"/>
    </location>
</feature>
<reference evidence="2" key="1">
    <citation type="submission" date="2019-04" db="EMBL/GenBank/DDBJ databases">
        <title>Sequencing of skin fungus with MAO and IRED activity.</title>
        <authorList>
            <person name="Marsaioli A.J."/>
            <person name="Bonatto J.M.C."/>
            <person name="Reis Junior O."/>
        </authorList>
    </citation>
    <scope>NUCLEOTIDE SEQUENCE</scope>
    <source>
        <strain evidence="2">30M1</strain>
    </source>
</reference>
<feature type="region of interest" description="Disordered" evidence="1">
    <location>
        <begin position="1"/>
        <end position="35"/>
    </location>
</feature>
<dbReference type="Proteomes" id="UP000801428">
    <property type="component" value="Unassembled WGS sequence"/>
</dbReference>
<organism evidence="2 3">
    <name type="scientific">Curvularia kusanoi</name>
    <name type="common">Cochliobolus kusanoi</name>
    <dbReference type="NCBI Taxonomy" id="90978"/>
    <lineage>
        <taxon>Eukaryota</taxon>
        <taxon>Fungi</taxon>
        <taxon>Dikarya</taxon>
        <taxon>Ascomycota</taxon>
        <taxon>Pezizomycotina</taxon>
        <taxon>Dothideomycetes</taxon>
        <taxon>Pleosporomycetidae</taxon>
        <taxon>Pleosporales</taxon>
        <taxon>Pleosporineae</taxon>
        <taxon>Pleosporaceae</taxon>
        <taxon>Curvularia</taxon>
    </lineage>
</organism>
<keyword evidence="3" id="KW-1185">Reference proteome</keyword>
<dbReference type="AlphaFoldDB" id="A0A9P4WEV6"/>
<comment type="caution">
    <text evidence="2">The sequence shown here is derived from an EMBL/GenBank/DDBJ whole genome shotgun (WGS) entry which is preliminary data.</text>
</comment>
<gene>
    <name evidence="2" type="ORF">E8E13_011587</name>
</gene>
<proteinExistence type="predicted"/>
<accession>A0A9P4WEV6</accession>
<dbReference type="EMBL" id="SWKU01000002">
    <property type="protein sequence ID" value="KAF3010073.1"/>
    <property type="molecule type" value="Genomic_DNA"/>
</dbReference>
<dbReference type="OrthoDB" id="3266505at2759"/>
<evidence type="ECO:0000256" key="1">
    <source>
        <dbReference type="SAM" id="MobiDB-lite"/>
    </source>
</evidence>
<name>A0A9P4WEV6_CURKU</name>
<evidence type="ECO:0000313" key="3">
    <source>
        <dbReference type="Proteomes" id="UP000801428"/>
    </source>
</evidence>
<protein>
    <submittedName>
        <fullName evidence="2">Uncharacterized protein</fullName>
    </submittedName>
</protein>